<proteinExistence type="predicted"/>
<reference evidence="1" key="2">
    <citation type="submission" date="2025-08" db="UniProtKB">
        <authorList>
            <consortium name="Ensembl"/>
        </authorList>
    </citation>
    <scope>IDENTIFICATION</scope>
</reference>
<evidence type="ECO:0000313" key="2">
    <source>
        <dbReference type="Proteomes" id="UP000694412"/>
    </source>
</evidence>
<organism evidence="1 2">
    <name type="scientific">Coturnix japonica</name>
    <name type="common">Japanese quail</name>
    <name type="synonym">Coturnix coturnix japonica</name>
    <dbReference type="NCBI Taxonomy" id="93934"/>
    <lineage>
        <taxon>Eukaryota</taxon>
        <taxon>Metazoa</taxon>
        <taxon>Chordata</taxon>
        <taxon>Craniata</taxon>
        <taxon>Vertebrata</taxon>
        <taxon>Euteleostomi</taxon>
        <taxon>Archelosauria</taxon>
        <taxon>Archosauria</taxon>
        <taxon>Dinosauria</taxon>
        <taxon>Saurischia</taxon>
        <taxon>Theropoda</taxon>
        <taxon>Coelurosauria</taxon>
        <taxon>Aves</taxon>
        <taxon>Neognathae</taxon>
        <taxon>Galloanserae</taxon>
        <taxon>Galliformes</taxon>
        <taxon>Phasianidae</taxon>
        <taxon>Perdicinae</taxon>
        <taxon>Coturnix</taxon>
    </lineage>
</organism>
<keyword evidence="2" id="KW-1185">Reference proteome</keyword>
<reference evidence="1" key="1">
    <citation type="submission" date="2015-11" db="EMBL/GenBank/DDBJ databases">
        <authorList>
            <consortium name="International Coturnix japonica Genome Analysis Consortium"/>
            <person name="Warren W."/>
            <person name="Burt D.W."/>
            <person name="Antin P.B."/>
            <person name="Lanford R."/>
            <person name="Gros J."/>
            <person name="Wilson R.K."/>
        </authorList>
    </citation>
    <scope>NUCLEOTIDE SEQUENCE [LARGE SCALE GENOMIC DNA]</scope>
</reference>
<dbReference type="Ensembl" id="ENSCJPT00005012812.1">
    <property type="protein sequence ID" value="ENSCJPP00005008461.1"/>
    <property type="gene ID" value="ENSCJPG00005007546.1"/>
</dbReference>
<name>A0A8C2T6Q7_COTJA</name>
<sequence length="98" mass="11182">MGSDLAQLLSETIFIWLLIFFPLPRSYKGFSSLKMLPDSRQINYATLWLISLNGTQEIVRSEAEICASFIYGVFVCLFSAENILQLENEEFAVQQHSV</sequence>
<dbReference type="Proteomes" id="UP000694412">
    <property type="component" value="Chromosome 2"/>
</dbReference>
<dbReference type="AlphaFoldDB" id="A0A8C2T6Q7"/>
<reference evidence="1" key="3">
    <citation type="submission" date="2025-09" db="UniProtKB">
        <authorList>
            <consortium name="Ensembl"/>
        </authorList>
    </citation>
    <scope>IDENTIFICATION</scope>
</reference>
<accession>A0A8C2T6Q7</accession>
<evidence type="ECO:0000313" key="1">
    <source>
        <dbReference type="Ensembl" id="ENSCJPP00005008461.1"/>
    </source>
</evidence>
<protein>
    <submittedName>
        <fullName evidence="1">Uncharacterized protein</fullName>
    </submittedName>
</protein>